<comment type="similarity">
    <text evidence="1">Belongs to the ComF/GntX family.</text>
</comment>
<dbReference type="PANTHER" id="PTHR47505:SF1">
    <property type="entry name" value="DNA UTILIZATION PROTEIN YHGH"/>
    <property type="match status" value="1"/>
</dbReference>
<evidence type="ECO:0000313" key="3">
    <source>
        <dbReference type="EMBL" id="MBE1607842.1"/>
    </source>
</evidence>
<dbReference type="Proteomes" id="UP000638648">
    <property type="component" value="Unassembled WGS sequence"/>
</dbReference>
<reference evidence="3" key="1">
    <citation type="submission" date="2020-10" db="EMBL/GenBank/DDBJ databases">
        <title>Sequencing the genomes of 1000 actinobacteria strains.</title>
        <authorList>
            <person name="Klenk H.-P."/>
        </authorList>
    </citation>
    <scope>NUCLEOTIDE SEQUENCE</scope>
    <source>
        <strain evidence="3">DSM 45354</strain>
    </source>
</reference>
<gene>
    <name evidence="3" type="ORF">HEB94_004690</name>
</gene>
<accession>A0A927N2Q0</accession>
<dbReference type="PANTHER" id="PTHR47505">
    <property type="entry name" value="DNA UTILIZATION PROTEIN YHGH"/>
    <property type="match status" value="1"/>
</dbReference>
<sequence>MSGLPGLTTRARGWSTLVGRLVRDDLADLVLGSRCVGCGGPGRALCEECEPHLRQAAFRAVPDPEPSGLPPVWAMAPYAGVVRAALLAHKERGRTTLAAPLGAALARAVAAATGSETRPAPTVLVPIPSTRSVVRQRGHDPLLRITRRAAGVRRRQGRVVAVGEVLAVARPVADQAGLDASRRRANLAGAFQVRRRVGDRLAGRSVVLVDDVVTTGATLAEAARVLRAAGVEVAAAAVVAATRRHRPASGRVG</sequence>
<name>A0A927N2Q0_9ACTN</name>
<dbReference type="InterPro" id="IPR000836">
    <property type="entry name" value="PRTase_dom"/>
</dbReference>
<evidence type="ECO:0000256" key="1">
    <source>
        <dbReference type="ARBA" id="ARBA00008007"/>
    </source>
</evidence>
<evidence type="ECO:0000313" key="4">
    <source>
        <dbReference type="Proteomes" id="UP000638648"/>
    </source>
</evidence>
<dbReference type="SUPFAM" id="SSF53271">
    <property type="entry name" value="PRTase-like"/>
    <property type="match status" value="1"/>
</dbReference>
<proteinExistence type="inferred from homology"/>
<dbReference type="Pfam" id="PF00156">
    <property type="entry name" value="Pribosyltran"/>
    <property type="match status" value="1"/>
</dbReference>
<dbReference type="Gene3D" id="3.40.50.2020">
    <property type="match status" value="1"/>
</dbReference>
<dbReference type="AlphaFoldDB" id="A0A927N2Q0"/>
<dbReference type="InterPro" id="IPR051910">
    <property type="entry name" value="ComF/GntX_DNA_util-trans"/>
</dbReference>
<feature type="domain" description="Phosphoribosyltransferase" evidence="2">
    <location>
        <begin position="197"/>
        <end position="244"/>
    </location>
</feature>
<comment type="caution">
    <text evidence="3">The sequence shown here is derived from an EMBL/GenBank/DDBJ whole genome shotgun (WGS) entry which is preliminary data.</text>
</comment>
<dbReference type="RefSeq" id="WP_337917912.1">
    <property type="nucleotide sequence ID" value="NZ_BAABJL010000040.1"/>
</dbReference>
<dbReference type="InterPro" id="IPR029057">
    <property type="entry name" value="PRTase-like"/>
</dbReference>
<keyword evidence="4" id="KW-1185">Reference proteome</keyword>
<evidence type="ECO:0000259" key="2">
    <source>
        <dbReference type="Pfam" id="PF00156"/>
    </source>
</evidence>
<dbReference type="EMBL" id="JADBEM010000001">
    <property type="protein sequence ID" value="MBE1607842.1"/>
    <property type="molecule type" value="Genomic_DNA"/>
</dbReference>
<organism evidence="3 4">
    <name type="scientific">Actinopolymorpha pittospori</name>
    <dbReference type="NCBI Taxonomy" id="648752"/>
    <lineage>
        <taxon>Bacteria</taxon>
        <taxon>Bacillati</taxon>
        <taxon>Actinomycetota</taxon>
        <taxon>Actinomycetes</taxon>
        <taxon>Propionibacteriales</taxon>
        <taxon>Actinopolymorphaceae</taxon>
        <taxon>Actinopolymorpha</taxon>
    </lineage>
</organism>
<protein>
    <submittedName>
        <fullName evidence="3">Amidophosphoribosyltransferase</fullName>
    </submittedName>
</protein>